<proteinExistence type="predicted"/>
<dbReference type="EMBL" id="CDMZ01004855">
    <property type="protein sequence ID" value="CEM51110.1"/>
    <property type="molecule type" value="Genomic_DNA"/>
</dbReference>
<name>A0A0G4I2G8_9ALVE</name>
<gene>
    <name evidence="2" type="ORF">Cvel_10390</name>
</gene>
<accession>A0A0G4I2G8</accession>
<reference evidence="2" key="1">
    <citation type="submission" date="2014-11" db="EMBL/GenBank/DDBJ databases">
        <authorList>
            <person name="Otto D Thomas"/>
            <person name="Naeem Raeece"/>
        </authorList>
    </citation>
    <scope>NUCLEOTIDE SEQUENCE</scope>
</reference>
<feature type="region of interest" description="Disordered" evidence="1">
    <location>
        <begin position="317"/>
        <end position="378"/>
    </location>
</feature>
<sequence length="670" mass="74293">MTKVEKKFFSYLQIWDGLPATFLEALVPFLSHQDLRGFARTCKGALLDVCSQFQLKVTIAESDYIDPRKPFVMAPGRSKSPDFALTIQTHYADGGRRGRRGGEKTAEGPPKFSAEGLREMLLSDILFPASVKKSKGAKKDHLASLKKQIAAKLPPTVIEDVPRLRLLEDDDLTLGAVTALRVKVSADASTEEDKQIPTTQQFLKMGSLRSLTLCEQAVAPSLRAFSQAASTPGQTAVSPQLLRLEVEWPAGGGRAGIDYQKDAGALGALFPSLEALSFKVNHQESLSELTSVVLSVSSTVRDVQLVTYSEDVIMEAGEEEEEAEEEEEEEEGQQEEENEAGVGADEEEEEEAEGQEGDENEVGEEADEEEEAAAWGWGYEEESPDVWEDWNPEDEGQTLLVLPSEKPILPHFQNLQRLQLVLASREQKHTMHELSQLPHLTRLGTIVMEYDDTLTDSRPFELPLFHPDVVKRGMEELALALDGRGALVYAAGLQGLDVGALHPKVNTVRVKVTNLRWGPDRGRPEPPFKWVAGIIKLFLPEKVVLWLNTDAMGEQADEKAFFAAMDSNESDWRVVEGCNEGASSSSSSQNTVPIRPRPEIFEDLDCELEFDPAAVPVSTPLGQPPFSFDPQKYKKWDLKEKYDEKGKRIIKMTGNESIDRVLRALSGYIN</sequence>
<organism evidence="2">
    <name type="scientific">Chromera velia CCMP2878</name>
    <dbReference type="NCBI Taxonomy" id="1169474"/>
    <lineage>
        <taxon>Eukaryota</taxon>
        <taxon>Sar</taxon>
        <taxon>Alveolata</taxon>
        <taxon>Colpodellida</taxon>
        <taxon>Chromeraceae</taxon>
        <taxon>Chromera</taxon>
    </lineage>
</organism>
<evidence type="ECO:0000313" key="2">
    <source>
        <dbReference type="EMBL" id="CEM51110.1"/>
    </source>
</evidence>
<dbReference type="VEuPathDB" id="CryptoDB:Cvel_10390"/>
<protein>
    <submittedName>
        <fullName evidence="2">Uncharacterized protein</fullName>
    </submittedName>
</protein>
<dbReference type="AlphaFoldDB" id="A0A0G4I2G8"/>
<evidence type="ECO:0000256" key="1">
    <source>
        <dbReference type="SAM" id="MobiDB-lite"/>
    </source>
</evidence>
<feature type="compositionally biased region" description="Acidic residues" evidence="1">
    <location>
        <begin position="317"/>
        <end position="372"/>
    </location>
</feature>